<dbReference type="InParanoid" id="F0S1Z3"/>
<protein>
    <recommendedName>
        <fullName evidence="4">Prepilin-type N-terminal cleavage/methylation domain-containing protein</fullName>
    </recommendedName>
</protein>
<dbReference type="Gene3D" id="2.60.40.10">
    <property type="entry name" value="Immunoglobulins"/>
    <property type="match status" value="1"/>
</dbReference>
<reference evidence="3" key="2">
    <citation type="submission" date="2011-02" db="EMBL/GenBank/DDBJ databases">
        <title>The complete genome of Desulfurobacterium thermolithotrophum DSM 11699.</title>
        <authorList>
            <consortium name="US DOE Joint Genome Institute (JGI-PGF)"/>
            <person name="Lucas S."/>
            <person name="Copeland A."/>
            <person name="Lapidus A."/>
            <person name="Bruce D."/>
            <person name="Goodwin L."/>
            <person name="Pitluck S."/>
            <person name="Kyrpides N."/>
            <person name="Mavromatis K."/>
            <person name="Pagani I."/>
            <person name="Ivanova N."/>
            <person name="Mikhailova N."/>
            <person name="Daligault H."/>
            <person name="Detter J.C."/>
            <person name="Tapia R."/>
            <person name="Han C."/>
            <person name="Land M."/>
            <person name="Hauser L."/>
            <person name="Markowitz V."/>
            <person name="Cheng J.-F."/>
            <person name="Hugenholtz P."/>
            <person name="Woyke T."/>
            <person name="Wu D."/>
            <person name="Spring S."/>
            <person name="Brambilla E."/>
            <person name="Klenk H.-P."/>
            <person name="Eisen J.A."/>
        </authorList>
    </citation>
    <scope>NUCLEOTIDE SEQUENCE [LARGE SCALE GENOMIC DNA]</scope>
    <source>
        <strain evidence="3">DSM 11699 / BSA</strain>
    </source>
</reference>
<dbReference type="EMBL" id="CP002543">
    <property type="protein sequence ID" value="ADY74074.1"/>
    <property type="molecule type" value="Genomic_DNA"/>
</dbReference>
<dbReference type="RefSeq" id="WP_013639022.1">
    <property type="nucleotide sequence ID" value="NC_015185.1"/>
</dbReference>
<dbReference type="HOGENOM" id="CLU_677447_0_0_0"/>
<accession>F0S1Z3</accession>
<keyword evidence="1" id="KW-0472">Membrane</keyword>
<feature type="transmembrane region" description="Helical" evidence="1">
    <location>
        <begin position="12"/>
        <end position="33"/>
    </location>
</feature>
<organism evidence="2 3">
    <name type="scientific">Desulfurobacterium thermolithotrophum (strain DSM 11699 / BSA)</name>
    <dbReference type="NCBI Taxonomy" id="868864"/>
    <lineage>
        <taxon>Bacteria</taxon>
        <taxon>Pseudomonadati</taxon>
        <taxon>Aquificota</taxon>
        <taxon>Aquificia</taxon>
        <taxon>Desulfurobacteriales</taxon>
        <taxon>Desulfurobacteriaceae</taxon>
        <taxon>Desulfurobacterium</taxon>
    </lineage>
</organism>
<name>F0S1Z3_DESTD</name>
<dbReference type="AlphaFoldDB" id="F0S1Z3"/>
<proteinExistence type="predicted"/>
<sequence length="406" mass="44840">MKRSGFTLIEMAIILVILGLILGIGMGTMIQFIKWNKRKETKNLLNSQVEQVIGTISSSKKIDLSQIPKVKDSYSQDIITIVAYKVTSNFLSPKNATVCDLKDTELTYKDNATGMTVNNVAFIVFSKGSDYTSDTYCNDVKVTNDIACNGTITTDSTKDLVRFVTLPELKNYLGCLGNPLKILNNELPSGIVGESYYAEVMAIGGIKPYKWCYSGLPPSGINITPNAVCPNYQESSILTLSGMPSNLTSASIKICVEDSNTPSSYKSCKDFIIVINSSGNGTSSSETGENNSNCASGYSFRFTAVNLGQNWIWVWPLRYSYNDREGVEEKIFLIPEGSTRNYSSPYTLYGRDFISVTFYWRGNEYVPLARNVSELDANGDCDIQVKCVIPYNYDGRDLTVVTCSSE</sequence>
<keyword evidence="3" id="KW-1185">Reference proteome</keyword>
<dbReference type="KEGG" id="dte:Dester_1444"/>
<dbReference type="OrthoDB" id="12790at2"/>
<evidence type="ECO:0008006" key="4">
    <source>
        <dbReference type="Google" id="ProtNLM"/>
    </source>
</evidence>
<keyword evidence="1" id="KW-0812">Transmembrane</keyword>
<dbReference type="Proteomes" id="UP000007102">
    <property type="component" value="Chromosome"/>
</dbReference>
<dbReference type="SUPFAM" id="SSF54523">
    <property type="entry name" value="Pili subunits"/>
    <property type="match status" value="1"/>
</dbReference>
<dbReference type="Pfam" id="PF07963">
    <property type="entry name" value="N_methyl"/>
    <property type="match status" value="1"/>
</dbReference>
<evidence type="ECO:0000313" key="2">
    <source>
        <dbReference type="EMBL" id="ADY74074.1"/>
    </source>
</evidence>
<dbReference type="STRING" id="868864.Dester_1444"/>
<dbReference type="InterPro" id="IPR012902">
    <property type="entry name" value="N_methyl_site"/>
</dbReference>
<dbReference type="InterPro" id="IPR013783">
    <property type="entry name" value="Ig-like_fold"/>
</dbReference>
<keyword evidence="1" id="KW-1133">Transmembrane helix</keyword>
<reference evidence="2 3" key="1">
    <citation type="journal article" date="2011" name="Stand. Genomic Sci.">
        <title>Complete genome sequence of the thermophilic sulfur-reducer Desulfurobacterium thermolithotrophum type strain (BSA(T)) from a deep-sea hydrothermal vent.</title>
        <authorList>
            <person name="Goker M."/>
            <person name="Daligault H."/>
            <person name="Mwirichia R."/>
            <person name="Lapidus A."/>
            <person name="Lucas S."/>
            <person name="Deshpande S."/>
            <person name="Pagani I."/>
            <person name="Tapia R."/>
            <person name="Cheng J.F."/>
            <person name="Goodwin L."/>
            <person name="Pitluck S."/>
            <person name="Liolios K."/>
            <person name="Ivanova N."/>
            <person name="Mavromatis K."/>
            <person name="Mikhailova N."/>
            <person name="Pati A."/>
            <person name="Chen A."/>
            <person name="Palaniappan K."/>
            <person name="Han C."/>
            <person name="Land M."/>
            <person name="Hauser L."/>
            <person name="Pan C."/>
            <person name="Brambilla E.M."/>
            <person name="Rohde M."/>
            <person name="Spring S."/>
            <person name="Sikorski J."/>
            <person name="Wirth R."/>
            <person name="Detter J.C."/>
            <person name="Woyke T."/>
            <person name="Bristow J."/>
            <person name="Eisen J.A."/>
            <person name="Markowitz V."/>
            <person name="Hugenholtz P."/>
            <person name="Kyrpides N.C."/>
            <person name="Klenk H.P."/>
        </authorList>
    </citation>
    <scope>NUCLEOTIDE SEQUENCE [LARGE SCALE GENOMIC DNA]</scope>
    <source>
        <strain evidence="3">DSM 11699 / BSA</strain>
    </source>
</reference>
<evidence type="ECO:0000256" key="1">
    <source>
        <dbReference type="SAM" id="Phobius"/>
    </source>
</evidence>
<dbReference type="eggNOG" id="COG2165">
    <property type="taxonomic scope" value="Bacteria"/>
</dbReference>
<evidence type="ECO:0000313" key="3">
    <source>
        <dbReference type="Proteomes" id="UP000007102"/>
    </source>
</evidence>
<gene>
    <name evidence="2" type="ordered locus">Dester_1444</name>
</gene>
<dbReference type="InterPro" id="IPR045584">
    <property type="entry name" value="Pilin-like"/>
</dbReference>